<keyword evidence="2" id="KW-1133">Transmembrane helix</keyword>
<dbReference type="SMART" id="SM00387">
    <property type="entry name" value="HATPase_c"/>
    <property type="match status" value="1"/>
</dbReference>
<name>A0A3P1BCI9_9BACT</name>
<reference evidence="4 5" key="1">
    <citation type="submission" date="2018-11" db="EMBL/GenBank/DDBJ databases">
        <authorList>
            <person name="Zhou Z."/>
            <person name="Wang G."/>
        </authorList>
    </citation>
    <scope>NUCLEOTIDE SEQUENCE [LARGE SCALE GENOMIC DNA]</scope>
    <source>
        <strain evidence="4 5">KCTC52004</strain>
    </source>
</reference>
<dbReference type="PANTHER" id="PTHR43547">
    <property type="entry name" value="TWO-COMPONENT HISTIDINE KINASE"/>
    <property type="match status" value="1"/>
</dbReference>
<comment type="caution">
    <text evidence="4">The sequence shown here is derived from an EMBL/GenBank/DDBJ whole genome shotgun (WGS) entry which is preliminary data.</text>
</comment>
<dbReference type="Pfam" id="PF07495">
    <property type="entry name" value="Y_Y_Y"/>
    <property type="match status" value="1"/>
</dbReference>
<dbReference type="PANTHER" id="PTHR43547:SF2">
    <property type="entry name" value="HYBRID SIGNAL TRANSDUCTION HISTIDINE KINASE C"/>
    <property type="match status" value="1"/>
</dbReference>
<dbReference type="InterPro" id="IPR003594">
    <property type="entry name" value="HATPase_dom"/>
</dbReference>
<feature type="transmembrane region" description="Helical" evidence="2">
    <location>
        <begin position="806"/>
        <end position="826"/>
    </location>
</feature>
<dbReference type="Pfam" id="PF07730">
    <property type="entry name" value="HisKA_3"/>
    <property type="match status" value="1"/>
</dbReference>
<protein>
    <submittedName>
        <fullName evidence="4">Histidine kinase</fullName>
    </submittedName>
</protein>
<evidence type="ECO:0000256" key="1">
    <source>
        <dbReference type="ARBA" id="ARBA00022553"/>
    </source>
</evidence>
<feature type="domain" description="Histidine kinase" evidence="3">
    <location>
        <begin position="855"/>
        <end position="1038"/>
    </location>
</feature>
<organism evidence="4 5">
    <name type="scientific">Larkinella rosea</name>
    <dbReference type="NCBI Taxonomy" id="2025312"/>
    <lineage>
        <taxon>Bacteria</taxon>
        <taxon>Pseudomonadati</taxon>
        <taxon>Bacteroidota</taxon>
        <taxon>Cytophagia</taxon>
        <taxon>Cytophagales</taxon>
        <taxon>Spirosomataceae</taxon>
        <taxon>Larkinella</taxon>
    </lineage>
</organism>
<dbReference type="Gene3D" id="3.30.565.10">
    <property type="entry name" value="Histidine kinase-like ATPase, C-terminal domain"/>
    <property type="match status" value="1"/>
</dbReference>
<dbReference type="GO" id="GO:0000155">
    <property type="term" value="F:phosphorelay sensor kinase activity"/>
    <property type="evidence" value="ECO:0007669"/>
    <property type="project" value="InterPro"/>
</dbReference>
<gene>
    <name evidence="4" type="ORF">EHT25_27590</name>
</gene>
<dbReference type="AlphaFoldDB" id="A0A3P1BCI9"/>
<evidence type="ECO:0000256" key="2">
    <source>
        <dbReference type="SAM" id="Phobius"/>
    </source>
</evidence>
<dbReference type="InterPro" id="IPR011110">
    <property type="entry name" value="Reg_prop"/>
</dbReference>
<accession>A0A3P1BCI9</accession>
<dbReference type="RefSeq" id="WP_124878597.1">
    <property type="nucleotide sequence ID" value="NZ_RQJO01000015.1"/>
</dbReference>
<dbReference type="Pfam" id="PF02518">
    <property type="entry name" value="HATPase_c"/>
    <property type="match status" value="1"/>
</dbReference>
<sequence length="1038" mass="116553">MNRAGFIALLLLLTGGGGLWSQAQTIRQLRFDHLTIDQGLSNNVVYAMLQDRQGYLWFATDNGLSKYDGYAFTTYRKVPGDSTSLAGNAVIQLMEDKEGLIWMGMMGQGICKFDKHTEKFTCYGLDSRNLTQGTVHALVEDLAGHLWIANGGAELRRFDKRTGMYSRFNYATLLAQANKPAQINAVCRDKTGTIWVGSQQGLHRMNVKPAQAGKPVEVNFTTYRHDPADPQRLSHDRVREIYEDRVGMLWVSTESGLSQFNPKSGTFKLFSYEVNPSASVNAAINRDFRHLTEDRQGNLWISTNSNGLFRLNAERNEFTQVVHDPTDPLSLSGNFVIALLVDRAGLLWASVWGEGVDKANPRQQPFQHYRPLPPPRSSLSNKYVDGILEDQSGTVWIGTGAGLDRFDRSTGLFTHYRLKTDNPKNPPPVNALLEDRDGNLWVGSRGDLTLFNRKTGEFKFVSQDTVRYPGLGGNTAIFTLYEDRQGLIWLGTANGVKSFDRKTGAVTHYAYDPKNAQGIADPWAIALLEDKRGNFWVGTGSVALNRLDRKTGQFTHYRPDRRKPGSITSDAVQSIFQDSKGNLWFGTLGGGLCRFDYETAHFQAFTQADGLADNSIFSMEEDGEGQLWLGTSKGLSRFSLANRRIVNYDVSDGLLHDGFRKAHFRGKSGLLYFGGVNGFTLFDPRLLTTNRHRPPIVITQVKLVDKPLSDAVDAKTLEFKYDENFFSFEFAALDYAVPSKNQYAYRLVGLEKDWVYSGSRRYASYTGLDPGTYVFRVKGSNNDGVWNETGTQVNVIIHPPWWQTTWFRLTAALFLLLLAGMGIQLYTRTKLRRQRHEMKQVLQAQEGERHRLAADLHDDLGATLSAIKGQMEIVHQRTDALSQPIGLMEKALRDLRHISHNLMPPEFARLGLTEALSETVNRAEANSGIDFLFITYGEQRRFDNEIELTIYRIAVELIQNAIKHAKARQVTIQLIFYPEQVSLLVEDDGRGYAAARQNKPAGIGLRNIDSRVTYLKSKLAVDSGERGTTVTLEVPIHS</sequence>
<keyword evidence="4" id="KW-0418">Kinase</keyword>
<keyword evidence="1" id="KW-0597">Phosphoprotein</keyword>
<dbReference type="Gene3D" id="2.130.10.10">
    <property type="entry name" value="YVTN repeat-like/Quinoprotein amine dehydrogenase"/>
    <property type="match status" value="3"/>
</dbReference>
<dbReference type="SUPFAM" id="SSF55874">
    <property type="entry name" value="ATPase domain of HSP90 chaperone/DNA topoisomerase II/histidine kinase"/>
    <property type="match status" value="1"/>
</dbReference>
<dbReference type="CDD" id="cd16917">
    <property type="entry name" value="HATPase_UhpB-NarQ-NarX-like"/>
    <property type="match status" value="1"/>
</dbReference>
<keyword evidence="2" id="KW-0812">Transmembrane</keyword>
<dbReference type="InterPro" id="IPR011123">
    <property type="entry name" value="Y_Y_Y"/>
</dbReference>
<dbReference type="Gene3D" id="1.20.5.1930">
    <property type="match status" value="1"/>
</dbReference>
<proteinExistence type="predicted"/>
<dbReference type="OrthoDB" id="9778366at2"/>
<evidence type="ECO:0000259" key="3">
    <source>
        <dbReference type="PROSITE" id="PS50109"/>
    </source>
</evidence>
<dbReference type="InterPro" id="IPR013783">
    <property type="entry name" value="Ig-like_fold"/>
</dbReference>
<dbReference type="GO" id="GO:0016020">
    <property type="term" value="C:membrane"/>
    <property type="evidence" value="ECO:0007669"/>
    <property type="project" value="InterPro"/>
</dbReference>
<keyword evidence="4" id="KW-0808">Transferase</keyword>
<dbReference type="Proteomes" id="UP000271925">
    <property type="component" value="Unassembled WGS sequence"/>
</dbReference>
<dbReference type="InterPro" id="IPR011712">
    <property type="entry name" value="Sig_transdc_His_kin_sub3_dim/P"/>
</dbReference>
<dbReference type="InterPro" id="IPR005467">
    <property type="entry name" value="His_kinase_dom"/>
</dbReference>
<evidence type="ECO:0000313" key="4">
    <source>
        <dbReference type="EMBL" id="RRA98759.1"/>
    </source>
</evidence>
<dbReference type="InterPro" id="IPR015943">
    <property type="entry name" value="WD40/YVTN_repeat-like_dom_sf"/>
</dbReference>
<keyword evidence="5" id="KW-1185">Reference proteome</keyword>
<dbReference type="FunFam" id="2.60.40.10:FF:000791">
    <property type="entry name" value="Two-component system sensor histidine kinase/response regulator"/>
    <property type="match status" value="1"/>
</dbReference>
<dbReference type="SUPFAM" id="SSF63829">
    <property type="entry name" value="Calcium-dependent phosphotriesterase"/>
    <property type="match status" value="3"/>
</dbReference>
<evidence type="ECO:0000313" key="5">
    <source>
        <dbReference type="Proteomes" id="UP000271925"/>
    </source>
</evidence>
<dbReference type="GO" id="GO:0046983">
    <property type="term" value="F:protein dimerization activity"/>
    <property type="evidence" value="ECO:0007669"/>
    <property type="project" value="InterPro"/>
</dbReference>
<dbReference type="Pfam" id="PF07494">
    <property type="entry name" value="Reg_prop"/>
    <property type="match status" value="7"/>
</dbReference>
<dbReference type="Gene3D" id="2.60.40.10">
    <property type="entry name" value="Immunoglobulins"/>
    <property type="match status" value="1"/>
</dbReference>
<dbReference type="InterPro" id="IPR036890">
    <property type="entry name" value="HATPase_C_sf"/>
</dbReference>
<dbReference type="EMBL" id="RQJO01000015">
    <property type="protein sequence ID" value="RRA98759.1"/>
    <property type="molecule type" value="Genomic_DNA"/>
</dbReference>
<keyword evidence="2" id="KW-0472">Membrane</keyword>
<dbReference type="PROSITE" id="PS50109">
    <property type="entry name" value="HIS_KIN"/>
    <property type="match status" value="1"/>
</dbReference>